<dbReference type="PANTHER" id="PTHR47426">
    <property type="entry name" value="ACYL-COA N-ACYLTRANSFERASES (NAT) SUPERFAMILY PROTEIN"/>
    <property type="match status" value="1"/>
</dbReference>
<dbReference type="SUPFAM" id="SSF55729">
    <property type="entry name" value="Acyl-CoA N-acyltransferases (Nat)"/>
    <property type="match status" value="1"/>
</dbReference>
<dbReference type="GO" id="GO:0016747">
    <property type="term" value="F:acyltransferase activity, transferring groups other than amino-acyl groups"/>
    <property type="evidence" value="ECO:0007669"/>
    <property type="project" value="InterPro"/>
</dbReference>
<dbReference type="EMBL" id="JAMWBK010000008">
    <property type="protein sequence ID" value="KAJ8902835.1"/>
    <property type="molecule type" value="Genomic_DNA"/>
</dbReference>
<protein>
    <recommendedName>
        <fullName evidence="1">N-acetyltransferase domain-containing protein</fullName>
    </recommendedName>
</protein>
<dbReference type="AlphaFoldDB" id="A0AAV8UJW1"/>
<dbReference type="PANTHER" id="PTHR47426:SF3">
    <property type="entry name" value="GCN5-RELATED N-ACETYLTRANSFERASE 6, CHLOROPLASTIC"/>
    <property type="match status" value="1"/>
</dbReference>
<dbReference type="PROSITE" id="PS51186">
    <property type="entry name" value="GNAT"/>
    <property type="match status" value="1"/>
</dbReference>
<reference evidence="2 3" key="1">
    <citation type="journal article" date="2023" name="Nat. Commun.">
        <title>Origin of minicircular mitochondrial genomes in red algae.</title>
        <authorList>
            <person name="Lee Y."/>
            <person name="Cho C.H."/>
            <person name="Lee Y.M."/>
            <person name="Park S.I."/>
            <person name="Yang J.H."/>
            <person name="West J.A."/>
            <person name="Bhattacharya D."/>
            <person name="Yoon H.S."/>
        </authorList>
    </citation>
    <scope>NUCLEOTIDE SEQUENCE [LARGE SCALE GENOMIC DNA]</scope>
    <source>
        <strain evidence="2 3">CCMP1338</strain>
        <tissue evidence="2">Whole cell</tissue>
    </source>
</reference>
<evidence type="ECO:0000313" key="2">
    <source>
        <dbReference type="EMBL" id="KAJ8902835.1"/>
    </source>
</evidence>
<accession>A0AAV8UJW1</accession>
<dbReference type="Pfam" id="PF00583">
    <property type="entry name" value="Acetyltransf_1"/>
    <property type="match status" value="1"/>
</dbReference>
<evidence type="ECO:0000313" key="3">
    <source>
        <dbReference type="Proteomes" id="UP001157974"/>
    </source>
</evidence>
<gene>
    <name evidence="2" type="ORF">NDN08_006155</name>
</gene>
<dbReference type="InterPro" id="IPR016181">
    <property type="entry name" value="Acyl_CoA_acyltransferase"/>
</dbReference>
<comment type="caution">
    <text evidence="2">The sequence shown here is derived from an EMBL/GenBank/DDBJ whole genome shotgun (WGS) entry which is preliminary data.</text>
</comment>
<dbReference type="CDD" id="cd04301">
    <property type="entry name" value="NAT_SF"/>
    <property type="match status" value="1"/>
</dbReference>
<evidence type="ECO:0000259" key="1">
    <source>
        <dbReference type="PROSITE" id="PS51186"/>
    </source>
</evidence>
<feature type="domain" description="N-acetyltransferase" evidence="1">
    <location>
        <begin position="83"/>
        <end position="238"/>
    </location>
</feature>
<dbReference type="Proteomes" id="UP001157974">
    <property type="component" value="Unassembled WGS sequence"/>
</dbReference>
<proteinExistence type="predicted"/>
<organism evidence="2 3">
    <name type="scientific">Rhodosorus marinus</name>
    <dbReference type="NCBI Taxonomy" id="101924"/>
    <lineage>
        <taxon>Eukaryota</taxon>
        <taxon>Rhodophyta</taxon>
        <taxon>Stylonematophyceae</taxon>
        <taxon>Stylonematales</taxon>
        <taxon>Stylonemataceae</taxon>
        <taxon>Rhodosorus</taxon>
    </lineage>
</organism>
<keyword evidence="3" id="KW-1185">Reference proteome</keyword>
<sequence length="242" mass="28026">MEQLGFCEVAGFWITRRKNGSCSVRAGFREPKWRPRIGRQILRATIDIADFEVQESDEVPTERCLYDVRMAGGGCDLFTAADLRSRCFRQNEEDSISFFQYRKAVLEWMYNSMQRDDSFCFVAAETGAPREKSVIGTLDATLHQSSNGESFPRAIYVSSIAVRKDRRRMGVASSMLQKVDHLALQLNITRVFLHVEPWNTAAVKLYRRMGYQRFQGERCKWLRDLTKADTILLEKNLAWSRE</sequence>
<dbReference type="InterPro" id="IPR000182">
    <property type="entry name" value="GNAT_dom"/>
</dbReference>
<dbReference type="Gene3D" id="3.40.630.30">
    <property type="match status" value="1"/>
</dbReference>
<name>A0AAV8UJW1_9RHOD</name>